<dbReference type="OrthoDB" id="2596481at2759"/>
<comment type="caution">
    <text evidence="2">The sequence shown here is derived from an EMBL/GenBank/DDBJ whole genome shotgun (WGS) entry which is preliminary data.</text>
</comment>
<feature type="compositionally biased region" description="Acidic residues" evidence="1">
    <location>
        <begin position="63"/>
        <end position="72"/>
    </location>
</feature>
<name>A0A8S0W717_CYCAE</name>
<evidence type="ECO:0000313" key="3">
    <source>
        <dbReference type="Proteomes" id="UP000467700"/>
    </source>
</evidence>
<evidence type="ECO:0000256" key="1">
    <source>
        <dbReference type="SAM" id="MobiDB-lite"/>
    </source>
</evidence>
<dbReference type="Proteomes" id="UP000467700">
    <property type="component" value="Unassembled WGS sequence"/>
</dbReference>
<feature type="compositionally biased region" description="Basic and acidic residues" evidence="1">
    <location>
        <begin position="94"/>
        <end position="115"/>
    </location>
</feature>
<accession>A0A8S0W717</accession>
<evidence type="ECO:0000313" key="2">
    <source>
        <dbReference type="EMBL" id="CAA7265418.1"/>
    </source>
</evidence>
<sequence length="355" mass="38161">MANATSQSHVITSPALSTASVSSYDMLSSSFLSNTSRITADTDSDDEIVWSVSEGSQSPGSSEYEDATESDGDFVLLTRPPSPIPLFTGLSTPVEDRDAKADRSPAPKSLEDKMAKLSLSGKPSPRTPKKSKKSKLTADGQKSVPSKKKEKKKKQKTRAVVNPYPSPAASPKVLKSKKSLAITPSPNPAPITSLKVTQIEETAVVKHLGLGERPIVDDVSDCHSVVSCDESVAGPSLYEEAASFISSFLSNPDAKQDTVCRLTLLQSLIIELGLATSSLHLPGSLNAARAVLKSRAFLNIREYMAVRSQGPEAVRRAMYPSKTALIKSIKKKHNRAPLKWVKDHGLQVLLVGYVH</sequence>
<protein>
    <submittedName>
        <fullName evidence="2">Uncharacterized protein</fullName>
    </submittedName>
</protein>
<dbReference type="EMBL" id="CACVBS010000048">
    <property type="protein sequence ID" value="CAA7265418.1"/>
    <property type="molecule type" value="Genomic_DNA"/>
</dbReference>
<dbReference type="AlphaFoldDB" id="A0A8S0W717"/>
<organism evidence="2 3">
    <name type="scientific">Cyclocybe aegerita</name>
    <name type="common">Black poplar mushroom</name>
    <name type="synonym">Agrocybe aegerita</name>
    <dbReference type="NCBI Taxonomy" id="1973307"/>
    <lineage>
        <taxon>Eukaryota</taxon>
        <taxon>Fungi</taxon>
        <taxon>Dikarya</taxon>
        <taxon>Basidiomycota</taxon>
        <taxon>Agaricomycotina</taxon>
        <taxon>Agaricomycetes</taxon>
        <taxon>Agaricomycetidae</taxon>
        <taxon>Agaricales</taxon>
        <taxon>Agaricineae</taxon>
        <taxon>Bolbitiaceae</taxon>
        <taxon>Cyclocybe</taxon>
    </lineage>
</organism>
<gene>
    <name evidence="2" type="ORF">AAE3_LOCUS7646</name>
</gene>
<feature type="compositionally biased region" description="Basic residues" evidence="1">
    <location>
        <begin position="145"/>
        <end position="157"/>
    </location>
</feature>
<feature type="compositionally biased region" description="Low complexity" evidence="1">
    <location>
        <begin position="51"/>
        <end position="62"/>
    </location>
</feature>
<reference evidence="2 3" key="1">
    <citation type="submission" date="2020-01" db="EMBL/GenBank/DDBJ databases">
        <authorList>
            <person name="Gupta K D."/>
        </authorList>
    </citation>
    <scope>NUCLEOTIDE SEQUENCE [LARGE SCALE GENOMIC DNA]</scope>
</reference>
<proteinExistence type="predicted"/>
<feature type="region of interest" description="Disordered" evidence="1">
    <location>
        <begin position="42"/>
        <end position="190"/>
    </location>
</feature>
<keyword evidence="3" id="KW-1185">Reference proteome</keyword>